<dbReference type="HAMAP" id="MF_03182">
    <property type="entry name" value="PAN2"/>
    <property type="match status" value="1"/>
</dbReference>
<comment type="caution">
    <text evidence="13">The sequence shown here is derived from an EMBL/GenBank/DDBJ whole genome shotgun (WGS) entry which is preliminary data.</text>
</comment>
<evidence type="ECO:0000256" key="3">
    <source>
        <dbReference type="ARBA" id="ARBA00022490"/>
    </source>
</evidence>
<evidence type="ECO:0000256" key="10">
    <source>
        <dbReference type="HAMAP-Rule" id="MF_03182"/>
    </source>
</evidence>
<dbReference type="GO" id="GO:0046872">
    <property type="term" value="F:metal ion binding"/>
    <property type="evidence" value="ECO:0007669"/>
    <property type="project" value="UniProtKB-KW"/>
</dbReference>
<feature type="binding site" evidence="10">
    <location>
        <position position="1046"/>
    </location>
    <ligand>
        <name>a divalent metal cation</name>
        <dbReference type="ChEBI" id="CHEBI:60240"/>
        <note>catalytic</note>
    </ligand>
</feature>
<comment type="subcellular location">
    <subcellularLocation>
        <location evidence="2 10">Cytoplasm</location>
    </subcellularLocation>
</comment>
<comment type="function">
    <text evidence="10">Catalytic subunit of the poly(A)-nuclease (PAN) deadenylation complex, one of two cytoplasmic mRNA deadenylases involved in mRNA turnover. PAN specifically shortens poly(A) tails of RNA and the activity is stimulated by poly(A)-binding protein PAB1. PAN deadenylation is followed by rapid degradation of the shortened mRNA tails by the CCR4-NOT complex. Deadenylated mRNAs are then degraded by two alternative mechanisms, namely exosome-mediated 3'-5' exonucleolytic degradation, or deadenlyation-dependent mRNA decaping and subsequent 5'-3' exonucleolytic degradation by XRN1. May also be involved in post-transcriptional maturation of mRNA poly(A) tails.</text>
</comment>
<dbReference type="PANTHER" id="PTHR15728:SF0">
    <property type="entry name" value="PAN2-PAN3 DEADENYLATION COMPLEX CATALYTIC SUBUNIT PAN2"/>
    <property type="match status" value="1"/>
</dbReference>
<dbReference type="Proteomes" id="UP000801428">
    <property type="component" value="Unassembled WGS sequence"/>
</dbReference>
<dbReference type="OrthoDB" id="16516at2759"/>
<comment type="caution">
    <text evidence="10">Lacks conserved residue(s) required for the propagation of feature annotation.</text>
</comment>
<protein>
    <recommendedName>
        <fullName evidence="10">PAN2-PAN3 deadenylation complex catalytic subunit PAN2</fullName>
        <ecNumber evidence="10">3.1.13.4</ecNumber>
    </recommendedName>
    <alternativeName>
        <fullName evidence="10">PAB1P-dependent poly(A)-specific ribonuclease</fullName>
    </alternativeName>
    <alternativeName>
        <fullName evidence="10">Poly(A)-nuclease deadenylation complex subunit 2</fullName>
        <shortName evidence="10">PAN deadenylation complex subunit 2</shortName>
    </alternativeName>
</protein>
<feature type="binding site" evidence="10">
    <location>
        <position position="886"/>
    </location>
    <ligand>
        <name>a divalent metal cation</name>
        <dbReference type="ChEBI" id="CHEBI:60240"/>
        <note>catalytic</note>
    </ligand>
</feature>
<comment type="catalytic activity">
    <reaction evidence="1 10">
        <text>Exonucleolytic cleavage of poly(A) to 5'-AMP.</text>
        <dbReference type="EC" id="3.1.13.4"/>
    </reaction>
</comment>
<dbReference type="GO" id="GO:0031251">
    <property type="term" value="C:PAN complex"/>
    <property type="evidence" value="ECO:0007669"/>
    <property type="project" value="UniProtKB-UniRule"/>
</dbReference>
<evidence type="ECO:0000256" key="5">
    <source>
        <dbReference type="ARBA" id="ARBA00022664"/>
    </source>
</evidence>
<evidence type="ECO:0000256" key="4">
    <source>
        <dbReference type="ARBA" id="ARBA00022574"/>
    </source>
</evidence>
<dbReference type="EMBL" id="SWKU01000005">
    <property type="protein sequence ID" value="KAF3006544.1"/>
    <property type="molecule type" value="Genomic_DNA"/>
</dbReference>
<dbReference type="GO" id="GO:0004535">
    <property type="term" value="F:poly(A)-specific ribonuclease activity"/>
    <property type="evidence" value="ECO:0007669"/>
    <property type="project" value="UniProtKB-UniRule"/>
</dbReference>
<evidence type="ECO:0000256" key="6">
    <source>
        <dbReference type="ARBA" id="ARBA00022722"/>
    </source>
</evidence>
<dbReference type="GO" id="GO:0000289">
    <property type="term" value="P:nuclear-transcribed mRNA poly(A) tail shortening"/>
    <property type="evidence" value="ECO:0007669"/>
    <property type="project" value="UniProtKB-UniRule"/>
</dbReference>
<dbReference type="GO" id="GO:0000932">
    <property type="term" value="C:P-body"/>
    <property type="evidence" value="ECO:0007669"/>
    <property type="project" value="TreeGrafter"/>
</dbReference>
<keyword evidence="6 10" id="KW-0540">Nuclease</keyword>
<dbReference type="InterPro" id="IPR038765">
    <property type="entry name" value="Papain-like_cys_pep_sf"/>
</dbReference>
<dbReference type="InterPro" id="IPR048841">
    <property type="entry name" value="PAN2_N"/>
</dbReference>
<evidence type="ECO:0000256" key="1">
    <source>
        <dbReference type="ARBA" id="ARBA00001663"/>
    </source>
</evidence>
<evidence type="ECO:0000256" key="7">
    <source>
        <dbReference type="ARBA" id="ARBA00022723"/>
    </source>
</evidence>
<comment type="cofactor">
    <cofactor evidence="10">
        <name>a divalent metal cation</name>
        <dbReference type="ChEBI" id="CHEBI:60240"/>
    </cofactor>
    <text evidence="10">Binds 2 metal cations per subunit in the catalytic exonuclease domain.</text>
</comment>
<dbReference type="CDD" id="cd06143">
    <property type="entry name" value="PAN2_exo"/>
    <property type="match status" value="1"/>
</dbReference>
<dbReference type="InterPro" id="IPR030843">
    <property type="entry name" value="PAN2"/>
</dbReference>
<dbReference type="InterPro" id="IPR036397">
    <property type="entry name" value="RNaseH_sf"/>
</dbReference>
<feature type="compositionally biased region" description="Basic and acidic residues" evidence="11">
    <location>
        <begin position="401"/>
        <end position="413"/>
    </location>
</feature>
<dbReference type="SUPFAM" id="SSF53098">
    <property type="entry name" value="Ribonuclease H-like"/>
    <property type="match status" value="1"/>
</dbReference>
<comment type="activity regulation">
    <text evidence="10">Positively regulated by the regulatory subunit PAN3.</text>
</comment>
<dbReference type="CDD" id="cd02672">
    <property type="entry name" value="Peptidase_C19P"/>
    <property type="match status" value="1"/>
</dbReference>
<feature type="region of interest" description="Disordered" evidence="11">
    <location>
        <begin position="390"/>
        <end position="440"/>
    </location>
</feature>
<reference evidence="13" key="1">
    <citation type="submission" date="2019-04" db="EMBL/GenBank/DDBJ databases">
        <title>Sequencing of skin fungus with MAO and IRED activity.</title>
        <authorList>
            <person name="Marsaioli A.J."/>
            <person name="Bonatto J.M.C."/>
            <person name="Reis Junior O."/>
        </authorList>
    </citation>
    <scope>NUCLEOTIDE SEQUENCE</scope>
    <source>
        <strain evidence="13">30M1</strain>
    </source>
</reference>
<keyword evidence="9 10" id="KW-0269">Exonuclease</keyword>
<dbReference type="GO" id="GO:0006397">
    <property type="term" value="P:mRNA processing"/>
    <property type="evidence" value="ECO:0007669"/>
    <property type="project" value="UniProtKB-KW"/>
</dbReference>
<feature type="binding site" evidence="10">
    <location>
        <position position="993"/>
    </location>
    <ligand>
        <name>a divalent metal cation</name>
        <dbReference type="ChEBI" id="CHEBI:60240"/>
        <note>catalytic</note>
    </ligand>
</feature>
<comment type="domain">
    <text evidence="10">Contains a pseudo-UCH domain. This ubiquitin C-terminal hydrolase (UCH)-like or ubiquitin specific protease (USP)-like domain is predicted to be catalytically inactive because it lacks the active site catalytic triad characteristic of thiol proteases, with residues at the equivalent structural positions that are incompatible with catalysis, and it cannot bind ubiquitin. It functions as a structural scaffold for intra- and intermolecular interactions in the complex.</text>
</comment>
<dbReference type="InterPro" id="IPR036322">
    <property type="entry name" value="WD40_repeat_dom_sf"/>
</dbReference>
<dbReference type="AlphaFoldDB" id="A0A9P4TKD1"/>
<dbReference type="InterPro" id="IPR015943">
    <property type="entry name" value="WD40/YVTN_repeat-like_dom_sf"/>
</dbReference>
<evidence type="ECO:0000313" key="14">
    <source>
        <dbReference type="Proteomes" id="UP000801428"/>
    </source>
</evidence>
<dbReference type="InterPro" id="IPR050785">
    <property type="entry name" value="PAN2-PAN3_catalytic_subunit"/>
</dbReference>
<organism evidence="13 14">
    <name type="scientific">Curvularia kusanoi</name>
    <name type="common">Cochliobolus kusanoi</name>
    <dbReference type="NCBI Taxonomy" id="90978"/>
    <lineage>
        <taxon>Eukaryota</taxon>
        <taxon>Fungi</taxon>
        <taxon>Dikarya</taxon>
        <taxon>Ascomycota</taxon>
        <taxon>Pezizomycotina</taxon>
        <taxon>Dothideomycetes</taxon>
        <taxon>Pleosporomycetidae</taxon>
        <taxon>Pleosporales</taxon>
        <taxon>Pleosporineae</taxon>
        <taxon>Pleosporaceae</taxon>
        <taxon>Curvularia</taxon>
    </lineage>
</organism>
<evidence type="ECO:0000256" key="8">
    <source>
        <dbReference type="ARBA" id="ARBA00022801"/>
    </source>
</evidence>
<dbReference type="InterPro" id="IPR013520">
    <property type="entry name" value="Ribonucl_H"/>
</dbReference>
<keyword evidence="8 10" id="KW-0378">Hydrolase</keyword>
<dbReference type="Gene3D" id="3.30.420.10">
    <property type="entry name" value="Ribonuclease H-like superfamily/Ribonuclease H"/>
    <property type="match status" value="1"/>
</dbReference>
<evidence type="ECO:0000256" key="9">
    <source>
        <dbReference type="ARBA" id="ARBA00022839"/>
    </source>
</evidence>
<evidence type="ECO:0000313" key="13">
    <source>
        <dbReference type="EMBL" id="KAF3006544.1"/>
    </source>
</evidence>
<sequence>MEADWDELAFVQLPPPGPHHPPTPVATFAFDTSQELLWAGNSLGRITSFYGATLERYTSYRAHAANEGPVKQFLFTEKGVLSISKQSVHYAHRRGISQWHLTSAEFKDLKCMNFTSKGTREILVAGCQDSMFKIDVEKGIITETLTAEAQYTIMKRAGQYICAATKNGGIHILDSNSLSNIKAFDGHTGSISDMDAKGDFLATCGWSPRQQNAYMLDPFTHVFSLKTLKQLPPIPFHTGAAFVRMHPRMSTTAIIASHNGQMQVIDLMNPDAANLRQINLYDSYLHGFEMAPSGEAFGLSDSNGQVHLWGSPSKVHFPEYSNPTEFADHPIPPPAMDWSLDTPLNTVGMPYYKENLLSSWPSHLVYEVGAPSPKIDATIMANMTRAEMGFFAKNPRTKRRNQAESRRQSDRTADSLSAPKFLSEQSRAVQSSSNDTDGKAVETMESLTDLHLEDVTRKEVPSMYGNVEIKYSKFGVDDFDFAYYNQTPYSGLETHIANSYANPLLQLFRFTPLIRNIALQHTASACLFESCILCELGFLIDMLEKAAGLNCQASNFLKTFSSLSNAASLNLLEEFAPNVALTSMVQNLNRFLLDKMSDEVRQMLPTNSGPSPIDRVLETQARASMRCAQCANETARGGKNFVNELVYPAKHVMKNTRIPRPTFSQILKASVERQDQTRGWCTKCNRYQQMVQRKTIQTIPGVLMLNAAIQSHEAKLLWSIPNWLPQEIGIIVDQGQFYCFEGQDLKLHLQRGVFDIMVFELVGVVADINSGDHQKPHLVATINTAPSSREPTTGDKWHLFNDFLVRPIPKEEALRFEPGWKLPSVLTYQLKAARNKIDDSWKDNLDTSILYRWWSSNPTPPETKFKLLEPQLESPKPGYPVAIDAEFIRLQAEEIEMKADGTRQTIRPDRKGLARVSVCRGSGEMAGLPFIDDYIAVSEPVVDHLTAWSGISPGDLNRETSPHALVSLKHAYKKLWLLLNLGCVFVGHSLANDFRTINMHVPKSQVVDTSNLFFLPEYKRKLNLKFLAWCVLKESIQQDTHDSIEDATTALKLWRKYEEFVDAGVLEQMLNDIYATGSQYRFKAPGSEGANLGQMSIGLASQVGTGRNTPEPMTTPKKGGMFGTIGFRSPMR</sequence>
<feature type="compositionally biased region" description="Polar residues" evidence="11">
    <location>
        <begin position="423"/>
        <end position="435"/>
    </location>
</feature>
<dbReference type="FunFam" id="3.90.70.10:FF:000135">
    <property type="entry name" value="PAN2-PAN3 deadenylation complex catalytic subunit pan2"/>
    <property type="match status" value="1"/>
</dbReference>
<evidence type="ECO:0000259" key="12">
    <source>
        <dbReference type="PROSITE" id="PS50235"/>
    </source>
</evidence>
<comment type="similarity">
    <text evidence="10">Belongs to the peptidase C19 family. PAN2 subfamily.</text>
</comment>
<dbReference type="Gene3D" id="3.90.70.10">
    <property type="entry name" value="Cysteine proteinases"/>
    <property type="match status" value="1"/>
</dbReference>
<accession>A0A9P4TKD1</accession>
<dbReference type="PANTHER" id="PTHR15728">
    <property type="entry name" value="DEADENYLATION COMPLEX CATALYTIC SUBUNIT PAN2"/>
    <property type="match status" value="1"/>
</dbReference>
<comment type="domain">
    <text evidence="10">The linker, or PAN3 interaction domain (PID), between the WD40 repeats and the pseudo-UCH domain mediates interaction with PAN3.</text>
</comment>
<dbReference type="FunFam" id="2.130.10.10:FF:000459">
    <property type="entry name" value="PAN2-PAN3 deadenylation complex catalytic subunit PAN2"/>
    <property type="match status" value="1"/>
</dbReference>
<dbReference type="SMART" id="SM00479">
    <property type="entry name" value="EXOIII"/>
    <property type="match status" value="1"/>
</dbReference>
<dbReference type="InterPro" id="IPR028881">
    <property type="entry name" value="PAN2_UCH_dom"/>
</dbReference>
<feature type="domain" description="USP" evidence="12">
    <location>
        <begin position="490"/>
        <end position="831"/>
    </location>
</feature>
<dbReference type="Pfam" id="PF00929">
    <property type="entry name" value="RNase_T"/>
    <property type="match status" value="1"/>
</dbReference>
<dbReference type="PROSITE" id="PS50235">
    <property type="entry name" value="USP_3"/>
    <property type="match status" value="1"/>
</dbReference>
<proteinExistence type="inferred from homology"/>
<dbReference type="Pfam" id="PF20770">
    <property type="entry name" value="PAN2_N"/>
    <property type="match status" value="1"/>
</dbReference>
<keyword evidence="3 10" id="KW-0963">Cytoplasm</keyword>
<keyword evidence="4" id="KW-0853">WD repeat</keyword>
<dbReference type="EC" id="3.1.13.4" evidence="10"/>
<gene>
    <name evidence="10 13" type="primary">PAN2</name>
    <name evidence="13" type="ORF">E8E13_005868</name>
</gene>
<dbReference type="FunFam" id="3.30.420.10:FF:000028">
    <property type="entry name" value="PAN2-PAN3 deadenylation complex catalytic subunit PAN2"/>
    <property type="match status" value="1"/>
</dbReference>
<dbReference type="SUPFAM" id="SSF50978">
    <property type="entry name" value="WD40 repeat-like"/>
    <property type="match status" value="1"/>
</dbReference>
<dbReference type="InterPro" id="IPR028889">
    <property type="entry name" value="USP"/>
</dbReference>
<comment type="subunit">
    <text evidence="10">Forms a heterotrimer with an asymmetric homodimer of the regulatory subunit PAN3 to form the poly(A)-nuclease (PAN) deadenylation complex.</text>
</comment>
<keyword evidence="7 10" id="KW-0479">Metal-binding</keyword>
<evidence type="ECO:0000256" key="2">
    <source>
        <dbReference type="ARBA" id="ARBA00004496"/>
    </source>
</evidence>
<dbReference type="GO" id="GO:0003676">
    <property type="term" value="F:nucleic acid binding"/>
    <property type="evidence" value="ECO:0007669"/>
    <property type="project" value="InterPro"/>
</dbReference>
<keyword evidence="14" id="KW-1185">Reference proteome</keyword>
<name>A0A9P4TKD1_CURKU</name>
<dbReference type="SUPFAM" id="SSF54001">
    <property type="entry name" value="Cysteine proteinases"/>
    <property type="match status" value="1"/>
</dbReference>
<feature type="binding site" evidence="10">
    <location>
        <position position="884"/>
    </location>
    <ligand>
        <name>a divalent metal cation</name>
        <dbReference type="ChEBI" id="CHEBI:60240"/>
        <note>catalytic</note>
    </ligand>
</feature>
<dbReference type="InterPro" id="IPR012337">
    <property type="entry name" value="RNaseH-like_sf"/>
</dbReference>
<dbReference type="Pfam" id="PF13423">
    <property type="entry name" value="UCH_1"/>
    <property type="match status" value="1"/>
</dbReference>
<keyword evidence="5 10" id="KW-0507">mRNA processing</keyword>
<dbReference type="Gene3D" id="2.130.10.10">
    <property type="entry name" value="YVTN repeat-like/Quinoprotein amine dehydrogenase"/>
    <property type="match status" value="1"/>
</dbReference>
<evidence type="ECO:0000256" key="11">
    <source>
        <dbReference type="SAM" id="MobiDB-lite"/>
    </source>
</evidence>